<proteinExistence type="predicted"/>
<dbReference type="Proteomes" id="UP000663838">
    <property type="component" value="Unassembled WGS sequence"/>
</dbReference>
<protein>
    <recommendedName>
        <fullName evidence="4">Gag-like protein</fullName>
    </recommendedName>
</protein>
<gene>
    <name evidence="2" type="ORF">TOA249_LOCUS2201</name>
</gene>
<feature type="region of interest" description="Disordered" evidence="1">
    <location>
        <begin position="386"/>
        <end position="442"/>
    </location>
</feature>
<dbReference type="InterPro" id="IPR036875">
    <property type="entry name" value="Znf_CCHC_sf"/>
</dbReference>
<reference evidence="2" key="1">
    <citation type="submission" date="2021-02" db="EMBL/GenBank/DDBJ databases">
        <authorList>
            <person name="Nowell W R."/>
        </authorList>
    </citation>
    <scope>NUCLEOTIDE SEQUENCE</scope>
</reference>
<organism evidence="2 3">
    <name type="scientific">Rotaria socialis</name>
    <dbReference type="NCBI Taxonomy" id="392032"/>
    <lineage>
        <taxon>Eukaryota</taxon>
        <taxon>Metazoa</taxon>
        <taxon>Spiralia</taxon>
        <taxon>Gnathifera</taxon>
        <taxon>Rotifera</taxon>
        <taxon>Eurotatoria</taxon>
        <taxon>Bdelloidea</taxon>
        <taxon>Philodinida</taxon>
        <taxon>Philodinidae</taxon>
        <taxon>Rotaria</taxon>
    </lineage>
</organism>
<feature type="region of interest" description="Disordered" evidence="1">
    <location>
        <begin position="1"/>
        <end position="20"/>
    </location>
</feature>
<evidence type="ECO:0000313" key="3">
    <source>
        <dbReference type="Proteomes" id="UP000663838"/>
    </source>
</evidence>
<evidence type="ECO:0000256" key="1">
    <source>
        <dbReference type="SAM" id="MobiDB-lite"/>
    </source>
</evidence>
<dbReference type="GO" id="GO:0008270">
    <property type="term" value="F:zinc ion binding"/>
    <property type="evidence" value="ECO:0007669"/>
    <property type="project" value="InterPro"/>
</dbReference>
<dbReference type="SUPFAM" id="SSF57756">
    <property type="entry name" value="Retrovirus zinc finger-like domains"/>
    <property type="match status" value="1"/>
</dbReference>
<comment type="caution">
    <text evidence="2">The sequence shown here is derived from an EMBL/GenBank/DDBJ whole genome shotgun (WGS) entry which is preliminary data.</text>
</comment>
<name>A0A820UIF4_9BILA</name>
<feature type="compositionally biased region" description="Polar residues" evidence="1">
    <location>
        <begin position="410"/>
        <end position="422"/>
    </location>
</feature>
<dbReference type="EMBL" id="CAJOBS010000069">
    <property type="protein sequence ID" value="CAF4485720.1"/>
    <property type="molecule type" value="Genomic_DNA"/>
</dbReference>
<evidence type="ECO:0000313" key="2">
    <source>
        <dbReference type="EMBL" id="CAF4485720.1"/>
    </source>
</evidence>
<dbReference type="GO" id="GO:0003676">
    <property type="term" value="F:nucleic acid binding"/>
    <property type="evidence" value="ECO:0007669"/>
    <property type="project" value="InterPro"/>
</dbReference>
<evidence type="ECO:0008006" key="4">
    <source>
        <dbReference type="Google" id="ProtNLM"/>
    </source>
</evidence>
<dbReference type="AlphaFoldDB" id="A0A820UIF4"/>
<sequence>MPPKRGGGNRGRRKGVHLQDNLNSRIGTPTIITPQGPVDEVEQRKKTNMQSEFRIAPLIVEVQSLTKVKISQLIKTHLPDVIVLNIQVNRPNTYTLYSNDVKSFNQLLNELSSIIQINEKQCSSVFIPRSIQRIMENNKEAFIKRVDIEIMDDDIKRTLDEQGFKYEKITRLLNKDKLPTKTIKITFIDSTNRDLFVKLGMQIDSMHFIAEPANHNNKPSQCYKCFKYDHIAKYCKADIVKNPICCNRKGHHVATSPDCPKYKEHQQKIQKTIEQYSSSTKPTNQIQPGYNWNSNEDFPILKTTDRIEETRIIELLTEKIMSIVEQATQRIFQTLNQRFEILTNRINKKFNMEIEEIITEEEYNQQENKTNKKQINNQYQELKQITKENQDENAESTTTPSNGIKRKYISPTNFSEKQANTTKDCRNKYDSDIDDFINQRID</sequence>
<accession>A0A820UIF4</accession>